<name>A0A1L5F3D2_CLOKL</name>
<keyword evidence="4 11" id="KW-1003">Cell membrane</keyword>
<accession>A0A1L5F3D2</accession>
<proteinExistence type="inferred from homology"/>
<dbReference type="Pfam" id="PF13624">
    <property type="entry name" value="SurA_N_3"/>
    <property type="match status" value="1"/>
</dbReference>
<dbReference type="InterPro" id="IPR027304">
    <property type="entry name" value="Trigger_fact/SurA_dom_sf"/>
</dbReference>
<evidence type="ECO:0000256" key="10">
    <source>
        <dbReference type="ARBA" id="ARBA00023288"/>
    </source>
</evidence>
<dbReference type="EMBL" id="CP018335">
    <property type="protein sequence ID" value="APM37504.1"/>
    <property type="molecule type" value="Genomic_DNA"/>
</dbReference>
<dbReference type="InterPro" id="IPR023058">
    <property type="entry name" value="PPIase_PpiC_CS"/>
</dbReference>
<evidence type="ECO:0000256" key="6">
    <source>
        <dbReference type="ARBA" id="ARBA00023110"/>
    </source>
</evidence>
<keyword evidence="9 11" id="KW-0413">Isomerase</keyword>
<organism evidence="13 14">
    <name type="scientific">Clostridium kluyveri</name>
    <dbReference type="NCBI Taxonomy" id="1534"/>
    <lineage>
        <taxon>Bacteria</taxon>
        <taxon>Bacillati</taxon>
        <taxon>Bacillota</taxon>
        <taxon>Clostridia</taxon>
        <taxon>Eubacteriales</taxon>
        <taxon>Clostridiaceae</taxon>
        <taxon>Clostridium</taxon>
    </lineage>
</organism>
<comment type="similarity">
    <text evidence="3 11">Belongs to the PrsA family.</text>
</comment>
<evidence type="ECO:0000256" key="8">
    <source>
        <dbReference type="ARBA" id="ARBA00023139"/>
    </source>
</evidence>
<dbReference type="Gene3D" id="1.10.4030.10">
    <property type="entry name" value="Porin chaperone SurA, peptide-binding domain"/>
    <property type="match status" value="1"/>
</dbReference>
<dbReference type="SUPFAM" id="SSF109998">
    <property type="entry name" value="Triger factor/SurA peptide-binding domain-like"/>
    <property type="match status" value="1"/>
</dbReference>
<evidence type="ECO:0000256" key="9">
    <source>
        <dbReference type="ARBA" id="ARBA00023235"/>
    </source>
</evidence>
<dbReference type="PROSITE" id="PS01096">
    <property type="entry name" value="PPIC_PPIASE_1"/>
    <property type="match status" value="1"/>
</dbReference>
<dbReference type="Pfam" id="PF13145">
    <property type="entry name" value="Rotamase_2"/>
    <property type="match status" value="1"/>
</dbReference>
<dbReference type="Gene3D" id="3.10.50.40">
    <property type="match status" value="1"/>
</dbReference>
<dbReference type="GO" id="GO:0006457">
    <property type="term" value="P:protein folding"/>
    <property type="evidence" value="ECO:0007669"/>
    <property type="project" value="UniProtKB-UniRule"/>
</dbReference>
<keyword evidence="10 11" id="KW-0449">Lipoprotein</keyword>
<dbReference type="GO" id="GO:0003755">
    <property type="term" value="F:peptidyl-prolyl cis-trans isomerase activity"/>
    <property type="evidence" value="ECO:0007669"/>
    <property type="project" value="UniProtKB-UniRule"/>
</dbReference>
<dbReference type="GO" id="GO:0005886">
    <property type="term" value="C:plasma membrane"/>
    <property type="evidence" value="ECO:0007669"/>
    <property type="project" value="UniProtKB-SubCell"/>
</dbReference>
<evidence type="ECO:0000256" key="11">
    <source>
        <dbReference type="HAMAP-Rule" id="MF_01145"/>
    </source>
</evidence>
<keyword evidence="8 11" id="KW-0564">Palmitate</keyword>
<evidence type="ECO:0000259" key="12">
    <source>
        <dbReference type="PROSITE" id="PS50198"/>
    </source>
</evidence>
<dbReference type="InterPro" id="IPR023059">
    <property type="entry name" value="Foldase_PrsA"/>
</dbReference>
<dbReference type="PANTHER" id="PTHR47245:SF1">
    <property type="entry name" value="FOLDASE PROTEIN PRSA"/>
    <property type="match status" value="1"/>
</dbReference>
<dbReference type="InterPro" id="IPR046357">
    <property type="entry name" value="PPIase_dom_sf"/>
</dbReference>
<protein>
    <recommendedName>
        <fullName evidence="11">Foldase protein PrsA</fullName>
        <ecNumber evidence="11">5.2.1.8</ecNumber>
    </recommendedName>
</protein>
<dbReference type="SUPFAM" id="SSF54534">
    <property type="entry name" value="FKBP-like"/>
    <property type="match status" value="1"/>
</dbReference>
<dbReference type="AlphaFoldDB" id="A0A1L5F3D2"/>
<reference evidence="13 14" key="1">
    <citation type="submission" date="2016-12" db="EMBL/GenBank/DDBJ databases">
        <title>Complete genome sequence of Clostridium kluyveri JZZ isolated from the pit mud of a Chinese flavor liquor-making factory.</title>
        <authorList>
            <person name="Wang Y."/>
        </authorList>
    </citation>
    <scope>NUCLEOTIDE SEQUENCE [LARGE SCALE GENOMIC DNA]</scope>
    <source>
        <strain evidence="13 14">JZZ</strain>
    </source>
</reference>
<dbReference type="PANTHER" id="PTHR47245">
    <property type="entry name" value="PEPTIDYLPROLYL ISOMERASE"/>
    <property type="match status" value="1"/>
</dbReference>
<evidence type="ECO:0000256" key="5">
    <source>
        <dbReference type="ARBA" id="ARBA00022729"/>
    </source>
</evidence>
<evidence type="ECO:0000256" key="7">
    <source>
        <dbReference type="ARBA" id="ARBA00023136"/>
    </source>
</evidence>
<feature type="domain" description="PpiC" evidence="12">
    <location>
        <begin position="199"/>
        <end position="291"/>
    </location>
</feature>
<sequence>MKNIGRLAVTALIAVFIFSVTGCNMIEKTPEAIAKSMVAEVNGEKITRSDLDKDPNTIQLIAQVKQQYGENYKENEDAVNTIKTQKEQILDDLITNKVVAQKAKELKLLPDETKLKSDMETQIAQLKKQNFNDDAEQFNTALKAQGFTEESFKAMFLSQLRTQQTLEKVTESISKNIKITDKEIEDYYNANKSKYTEQPNKMHLAHILVKTEDEAKKVKKRLDDGEDFAKVAKEVSEDTASKDNGGDLGTVNYDNSGFDADFMAGALALKEGAISKPVKSSFGYHIIKCIKKEEYPVKALSAVKDQIKTQLESDKKNSLVSQKIQEWKKASTITKKEKNII</sequence>
<dbReference type="InterPro" id="IPR000297">
    <property type="entry name" value="PPIase_PpiC"/>
</dbReference>
<dbReference type="InterPro" id="IPR050245">
    <property type="entry name" value="PrsA_foldase"/>
</dbReference>
<evidence type="ECO:0000256" key="1">
    <source>
        <dbReference type="ARBA" id="ARBA00000971"/>
    </source>
</evidence>
<comment type="function">
    <text evidence="11">Plays a major role in protein secretion by helping the post-translocational extracellular folding of several secreted proteins.</text>
</comment>
<keyword evidence="7 11" id="KW-0472">Membrane</keyword>
<dbReference type="Proteomes" id="UP000184604">
    <property type="component" value="Chromosome"/>
</dbReference>
<dbReference type="PROSITE" id="PS50198">
    <property type="entry name" value="PPIC_PPIASE_2"/>
    <property type="match status" value="1"/>
</dbReference>
<evidence type="ECO:0000256" key="2">
    <source>
        <dbReference type="ARBA" id="ARBA00004193"/>
    </source>
</evidence>
<dbReference type="RefSeq" id="WP_073537213.1">
    <property type="nucleotide sequence ID" value="NZ_CP018335.1"/>
</dbReference>
<dbReference type="NCBIfam" id="NF000809">
    <property type="entry name" value="PRK00059.1"/>
    <property type="match status" value="1"/>
</dbReference>
<keyword evidence="5 11" id="KW-0732">Signal</keyword>
<comment type="subcellular location">
    <subcellularLocation>
        <location evidence="2 11">Cell membrane</location>
        <topology evidence="2 11">Lipid-anchor</topology>
    </subcellularLocation>
</comment>
<comment type="catalytic activity">
    <reaction evidence="1 11">
        <text>[protein]-peptidylproline (omega=180) = [protein]-peptidylproline (omega=0)</text>
        <dbReference type="Rhea" id="RHEA:16237"/>
        <dbReference type="Rhea" id="RHEA-COMP:10747"/>
        <dbReference type="Rhea" id="RHEA-COMP:10748"/>
        <dbReference type="ChEBI" id="CHEBI:83833"/>
        <dbReference type="ChEBI" id="CHEBI:83834"/>
        <dbReference type="EC" id="5.2.1.8"/>
    </reaction>
</comment>
<evidence type="ECO:0000256" key="3">
    <source>
        <dbReference type="ARBA" id="ARBA00006071"/>
    </source>
</evidence>
<evidence type="ECO:0000256" key="4">
    <source>
        <dbReference type="ARBA" id="ARBA00022475"/>
    </source>
</evidence>
<keyword evidence="6 11" id="KW-0697">Rotamase</keyword>
<dbReference type="EC" id="5.2.1.8" evidence="11"/>
<gene>
    <name evidence="11 13" type="primary">prsA</name>
    <name evidence="13" type="ORF">BS101_01380</name>
</gene>
<dbReference type="PROSITE" id="PS51257">
    <property type="entry name" value="PROKAR_LIPOPROTEIN"/>
    <property type="match status" value="1"/>
</dbReference>
<dbReference type="OrthoDB" id="14196at2"/>
<dbReference type="HAMAP" id="MF_01145">
    <property type="entry name" value="Foldase_PrsA"/>
    <property type="match status" value="1"/>
</dbReference>
<evidence type="ECO:0000313" key="14">
    <source>
        <dbReference type="Proteomes" id="UP000184604"/>
    </source>
</evidence>
<evidence type="ECO:0000313" key="13">
    <source>
        <dbReference type="EMBL" id="APM37504.1"/>
    </source>
</evidence>